<name>A0ABT8KQN2_9BACT</name>
<dbReference type="Pfam" id="PF11138">
    <property type="entry name" value="DUF2911"/>
    <property type="match status" value="1"/>
</dbReference>
<evidence type="ECO:0000256" key="1">
    <source>
        <dbReference type="SAM" id="SignalP"/>
    </source>
</evidence>
<sequence length="182" mass="20269">MTKKNVQFALITLIFLAVTDFASAQKLPNVDSSPADITYFRPDGRGSEPVAKVVYSRPQKKGREMLGGKEAYGKIWRTGANETTEIKFYRDVTIGNKKVKAGTYSLYTIPNKDKWTIIINSKLDTWGAYQYDESKDVARVEIASGNTEKEVEAFSIAFDGSGGAGNMYLAWENTLVTIPLKY</sequence>
<feature type="chain" id="PRO_5045094472" evidence="1">
    <location>
        <begin position="25"/>
        <end position="182"/>
    </location>
</feature>
<accession>A0ABT8KQN2</accession>
<feature type="signal peptide" evidence="1">
    <location>
        <begin position="1"/>
        <end position="24"/>
    </location>
</feature>
<dbReference type="EMBL" id="JAUJEA010000006">
    <property type="protein sequence ID" value="MDN5203030.1"/>
    <property type="molecule type" value="Genomic_DNA"/>
</dbReference>
<evidence type="ECO:0000313" key="2">
    <source>
        <dbReference type="EMBL" id="MDN5203030.1"/>
    </source>
</evidence>
<reference evidence="2" key="1">
    <citation type="submission" date="2023-06" db="EMBL/GenBank/DDBJ databases">
        <title>Genomic of Parafulvivirga corallium.</title>
        <authorList>
            <person name="Wang G."/>
        </authorList>
    </citation>
    <scope>NUCLEOTIDE SEQUENCE</scope>
    <source>
        <strain evidence="2">BMA10</strain>
    </source>
</reference>
<comment type="caution">
    <text evidence="2">The sequence shown here is derived from an EMBL/GenBank/DDBJ whole genome shotgun (WGS) entry which is preliminary data.</text>
</comment>
<keyword evidence="1" id="KW-0732">Signal</keyword>
<keyword evidence="3" id="KW-1185">Reference proteome</keyword>
<dbReference type="RefSeq" id="WP_346753052.1">
    <property type="nucleotide sequence ID" value="NZ_JAUJEA010000006.1"/>
</dbReference>
<dbReference type="InterPro" id="IPR021314">
    <property type="entry name" value="DUF2911"/>
</dbReference>
<protein>
    <submittedName>
        <fullName evidence="2">DUF2911 domain-containing protein</fullName>
    </submittedName>
</protein>
<organism evidence="2 3">
    <name type="scientific">Splendidivirga corallicola</name>
    <dbReference type="NCBI Taxonomy" id="3051826"/>
    <lineage>
        <taxon>Bacteria</taxon>
        <taxon>Pseudomonadati</taxon>
        <taxon>Bacteroidota</taxon>
        <taxon>Cytophagia</taxon>
        <taxon>Cytophagales</taxon>
        <taxon>Splendidivirgaceae</taxon>
        <taxon>Splendidivirga</taxon>
    </lineage>
</organism>
<proteinExistence type="predicted"/>
<gene>
    <name evidence="2" type="ORF">QQ008_16700</name>
</gene>
<dbReference type="Proteomes" id="UP001172082">
    <property type="component" value="Unassembled WGS sequence"/>
</dbReference>
<evidence type="ECO:0000313" key="3">
    <source>
        <dbReference type="Proteomes" id="UP001172082"/>
    </source>
</evidence>